<dbReference type="SUPFAM" id="SSF109604">
    <property type="entry name" value="HD-domain/PDEase-like"/>
    <property type="match status" value="1"/>
</dbReference>
<dbReference type="EMBL" id="QJVJ01000017">
    <property type="protein sequence ID" value="PYI50719.1"/>
    <property type="molecule type" value="Genomic_DNA"/>
</dbReference>
<dbReference type="PANTHER" id="PTHR43155:SF2">
    <property type="entry name" value="CYCLIC DI-GMP PHOSPHODIESTERASE PA4108"/>
    <property type="match status" value="1"/>
</dbReference>
<evidence type="ECO:0000313" key="3">
    <source>
        <dbReference type="Proteomes" id="UP000247476"/>
    </source>
</evidence>
<evidence type="ECO:0000313" key="2">
    <source>
        <dbReference type="EMBL" id="PYI50719.1"/>
    </source>
</evidence>
<evidence type="ECO:0000259" key="1">
    <source>
        <dbReference type="PROSITE" id="PS51832"/>
    </source>
</evidence>
<dbReference type="NCBIfam" id="TIGR00277">
    <property type="entry name" value="HDIG"/>
    <property type="match status" value="1"/>
</dbReference>
<proteinExistence type="predicted"/>
<name>A0A2V5JVJ1_9BACL</name>
<organism evidence="2 3">
    <name type="scientific">Paenibacillus flagellatus</name>
    <dbReference type="NCBI Taxonomy" id="2211139"/>
    <lineage>
        <taxon>Bacteria</taxon>
        <taxon>Bacillati</taxon>
        <taxon>Bacillota</taxon>
        <taxon>Bacilli</taxon>
        <taxon>Bacillales</taxon>
        <taxon>Paenibacillaceae</taxon>
        <taxon>Paenibacillus</taxon>
    </lineage>
</organism>
<dbReference type="InterPro" id="IPR006675">
    <property type="entry name" value="HDIG_dom"/>
</dbReference>
<sequence length="248" mass="28468">MKNDENRTINTDRTAETGSKERIGMRTTVATVEQIEQDVKALERREPQVAFLLKRLKRHHAPTYRQSLLTAHYSLQLAQALGFDGNECRVLYRTALLHDIGKLHVSRELLDSRHRLYQGDVWKLQEHPKHGADILAAMIADGSVDGEAVLHHHENLDGTGYPFGLTWKAISLNARIIRLASNYTDMTDAQTSLGLSHEEALEELYAWSDVLFDADLVELMNHLFRERMRDEKRKGEIAYDVVKRNRKS</sequence>
<dbReference type="InterPro" id="IPR003607">
    <property type="entry name" value="HD/PDEase_dom"/>
</dbReference>
<dbReference type="Pfam" id="PF13487">
    <property type="entry name" value="HD_5"/>
    <property type="match status" value="1"/>
</dbReference>
<reference evidence="2 3" key="1">
    <citation type="submission" date="2018-05" db="EMBL/GenBank/DDBJ databases">
        <title>Paenibacillus flagellatus sp. nov., isolated from selenium mineral soil.</title>
        <authorList>
            <person name="Dai X."/>
        </authorList>
    </citation>
    <scope>NUCLEOTIDE SEQUENCE [LARGE SCALE GENOMIC DNA]</scope>
    <source>
        <strain evidence="2 3">DXL2</strain>
    </source>
</reference>
<protein>
    <recommendedName>
        <fullName evidence="1">HD-GYP domain-containing protein</fullName>
    </recommendedName>
</protein>
<keyword evidence="3" id="KW-1185">Reference proteome</keyword>
<comment type="caution">
    <text evidence="2">The sequence shown here is derived from an EMBL/GenBank/DDBJ whole genome shotgun (WGS) entry which is preliminary data.</text>
</comment>
<dbReference type="InterPro" id="IPR037522">
    <property type="entry name" value="HD_GYP_dom"/>
</dbReference>
<accession>A0A2V5JVJ1</accession>
<dbReference type="PROSITE" id="PS51832">
    <property type="entry name" value="HD_GYP"/>
    <property type="match status" value="1"/>
</dbReference>
<dbReference type="AlphaFoldDB" id="A0A2V5JVJ1"/>
<dbReference type="CDD" id="cd00077">
    <property type="entry name" value="HDc"/>
    <property type="match status" value="1"/>
</dbReference>
<dbReference type="SMART" id="SM00471">
    <property type="entry name" value="HDc"/>
    <property type="match status" value="1"/>
</dbReference>
<gene>
    <name evidence="2" type="ORF">DLM86_28545</name>
</gene>
<dbReference type="Proteomes" id="UP000247476">
    <property type="component" value="Unassembled WGS sequence"/>
</dbReference>
<dbReference type="Gene3D" id="1.10.3210.10">
    <property type="entry name" value="Hypothetical protein af1432"/>
    <property type="match status" value="1"/>
</dbReference>
<dbReference type="PANTHER" id="PTHR43155">
    <property type="entry name" value="CYCLIC DI-GMP PHOSPHODIESTERASE PA4108-RELATED"/>
    <property type="match status" value="1"/>
</dbReference>
<feature type="domain" description="HD-GYP" evidence="1">
    <location>
        <begin position="41"/>
        <end position="236"/>
    </location>
</feature>